<feature type="signal peptide" evidence="2">
    <location>
        <begin position="1"/>
        <end position="25"/>
    </location>
</feature>
<gene>
    <name evidence="3" type="ORF">DBRI00130_LOCUS4512</name>
</gene>
<feature type="compositionally biased region" description="Polar residues" evidence="1">
    <location>
        <begin position="61"/>
        <end position="78"/>
    </location>
</feature>
<proteinExistence type="predicted"/>
<feature type="chain" id="PRO_5031188084" evidence="2">
    <location>
        <begin position="26"/>
        <end position="322"/>
    </location>
</feature>
<sequence>MKVFTASISSLIMAMFLSHTFSVVANEAATESDSERTLQNNSNRNIQRQKLMQQKRKRNQFRNNKTNKDLAQQKGQASPNKRPPPTNRPPQKNRPPQNGMAQTYTETPVLPKDLVHDHDDWKTDDWKMGDWDLMDDWQPKNDWKGSHKHKHEKKRLVFVLDGCMYNYTNSSTTEVNLATFPPSGTIFSPRDFISASCNLFYRTDSNMYYAPIQAGKTDWSCFVTRVTDLNTAGNDGEFLCTITSDVAMTSNNNMWSNHHKSKMATLISTGTMVGWGNAFKSATTGGTGGGIGTSGQLSTFFDPQMTFVYYIDAPYIDKGFPW</sequence>
<dbReference type="AlphaFoldDB" id="A0A7S4UJ09"/>
<evidence type="ECO:0000313" key="3">
    <source>
        <dbReference type="EMBL" id="CAE4587169.1"/>
    </source>
</evidence>
<evidence type="ECO:0000256" key="2">
    <source>
        <dbReference type="SAM" id="SignalP"/>
    </source>
</evidence>
<organism evidence="3">
    <name type="scientific">Ditylum brightwellii</name>
    <dbReference type="NCBI Taxonomy" id="49249"/>
    <lineage>
        <taxon>Eukaryota</taxon>
        <taxon>Sar</taxon>
        <taxon>Stramenopiles</taxon>
        <taxon>Ochrophyta</taxon>
        <taxon>Bacillariophyta</taxon>
        <taxon>Mediophyceae</taxon>
        <taxon>Lithodesmiophycidae</taxon>
        <taxon>Lithodesmiales</taxon>
        <taxon>Lithodesmiaceae</taxon>
        <taxon>Ditylum</taxon>
    </lineage>
</organism>
<accession>A0A7S4UJ09</accession>
<dbReference type="EMBL" id="HBNS01005540">
    <property type="protein sequence ID" value="CAE4587169.1"/>
    <property type="molecule type" value="Transcribed_RNA"/>
</dbReference>
<keyword evidence="2" id="KW-0732">Signal</keyword>
<evidence type="ECO:0000256" key="1">
    <source>
        <dbReference type="SAM" id="MobiDB-lite"/>
    </source>
</evidence>
<protein>
    <submittedName>
        <fullName evidence="3">Uncharacterized protein</fullName>
    </submittedName>
</protein>
<feature type="region of interest" description="Disordered" evidence="1">
    <location>
        <begin position="29"/>
        <end position="116"/>
    </location>
</feature>
<reference evidence="3" key="1">
    <citation type="submission" date="2021-01" db="EMBL/GenBank/DDBJ databases">
        <authorList>
            <person name="Corre E."/>
            <person name="Pelletier E."/>
            <person name="Niang G."/>
            <person name="Scheremetjew M."/>
            <person name="Finn R."/>
            <person name="Kale V."/>
            <person name="Holt S."/>
            <person name="Cochrane G."/>
            <person name="Meng A."/>
            <person name="Brown T."/>
            <person name="Cohen L."/>
        </authorList>
    </citation>
    <scope>NUCLEOTIDE SEQUENCE</scope>
    <source>
        <strain evidence="3">GSO104</strain>
    </source>
</reference>
<name>A0A7S4UJ09_9STRA</name>
<feature type="compositionally biased region" description="Polar residues" evidence="1">
    <location>
        <begin position="37"/>
        <end position="46"/>
    </location>
</feature>